<evidence type="ECO:0000313" key="20">
    <source>
        <dbReference type="Proteomes" id="UP000611723"/>
    </source>
</evidence>
<dbReference type="Pfam" id="PF01326">
    <property type="entry name" value="PPDK_N"/>
    <property type="match status" value="1"/>
</dbReference>
<keyword evidence="7 15" id="KW-0808">Transferase</keyword>
<feature type="domain" description="Pyruvate phosphate dikinase AMP/ATP-binding" evidence="17">
    <location>
        <begin position="19"/>
        <end position="351"/>
    </location>
</feature>
<dbReference type="Proteomes" id="UP000611723">
    <property type="component" value="Unassembled WGS sequence"/>
</dbReference>
<dbReference type="GO" id="GO:0008986">
    <property type="term" value="F:pyruvate, water dikinase activity"/>
    <property type="evidence" value="ECO:0007669"/>
    <property type="project" value="UniProtKB-EC"/>
</dbReference>
<evidence type="ECO:0000313" key="19">
    <source>
        <dbReference type="EMBL" id="MBK6264462.1"/>
    </source>
</evidence>
<name>A0A935C7N3_9BACT</name>
<keyword evidence="10 15" id="KW-0418">Kinase</keyword>
<dbReference type="InterPro" id="IPR036637">
    <property type="entry name" value="Phosphohistidine_dom_sf"/>
</dbReference>
<organism evidence="19 20">
    <name type="scientific">Marivirga aurantiaca</name>
    <dbReference type="NCBI Taxonomy" id="2802615"/>
    <lineage>
        <taxon>Bacteria</taxon>
        <taxon>Pseudomonadati</taxon>
        <taxon>Bacteroidota</taxon>
        <taxon>Cytophagia</taxon>
        <taxon>Cytophagales</taxon>
        <taxon>Marivirgaceae</taxon>
        <taxon>Marivirga</taxon>
    </lineage>
</organism>
<reference evidence="19" key="1">
    <citation type="submission" date="2021-01" db="EMBL/GenBank/DDBJ databases">
        <title>Marivirga aurantiaca sp. nov., isolated from intertidal surface sediments.</title>
        <authorList>
            <person name="Zhang M."/>
        </authorList>
    </citation>
    <scope>NUCLEOTIDE SEQUENCE</scope>
    <source>
        <strain evidence="19">S37H4</strain>
    </source>
</reference>
<evidence type="ECO:0000256" key="3">
    <source>
        <dbReference type="ARBA" id="ARBA00004742"/>
    </source>
</evidence>
<dbReference type="InterPro" id="IPR000121">
    <property type="entry name" value="PEP_util_C"/>
</dbReference>
<dbReference type="Gene3D" id="3.30.470.20">
    <property type="entry name" value="ATP-grasp fold, B domain"/>
    <property type="match status" value="1"/>
</dbReference>
<evidence type="ECO:0000256" key="11">
    <source>
        <dbReference type="ARBA" id="ARBA00022840"/>
    </source>
</evidence>
<accession>A0A935C7N3</accession>
<evidence type="ECO:0000256" key="12">
    <source>
        <dbReference type="ARBA" id="ARBA00022842"/>
    </source>
</evidence>
<evidence type="ECO:0000256" key="6">
    <source>
        <dbReference type="ARBA" id="ARBA00021623"/>
    </source>
</evidence>
<evidence type="ECO:0000256" key="15">
    <source>
        <dbReference type="PIRNR" id="PIRNR000854"/>
    </source>
</evidence>
<evidence type="ECO:0000259" key="17">
    <source>
        <dbReference type="Pfam" id="PF01326"/>
    </source>
</evidence>
<keyword evidence="20" id="KW-1185">Reference proteome</keyword>
<evidence type="ECO:0000256" key="1">
    <source>
        <dbReference type="ARBA" id="ARBA00001946"/>
    </source>
</evidence>
<comment type="similarity">
    <text evidence="4 15">Belongs to the PEP-utilizing enzyme family.</text>
</comment>
<dbReference type="PROSITE" id="PS00742">
    <property type="entry name" value="PEP_ENZYMES_2"/>
    <property type="match status" value="1"/>
</dbReference>
<dbReference type="InterPro" id="IPR002192">
    <property type="entry name" value="PPDK_AMP/ATP-bd"/>
</dbReference>
<keyword evidence="12 15" id="KW-0460">Magnesium</keyword>
<proteinExistence type="inferred from homology"/>
<comment type="pathway">
    <text evidence="3 15">Carbohydrate biosynthesis; gluconeogenesis.</text>
</comment>
<dbReference type="PANTHER" id="PTHR43030:SF1">
    <property type="entry name" value="PHOSPHOENOLPYRUVATE SYNTHASE"/>
    <property type="match status" value="1"/>
</dbReference>
<dbReference type="InterPro" id="IPR023151">
    <property type="entry name" value="PEP_util_CS"/>
</dbReference>
<evidence type="ECO:0000259" key="16">
    <source>
        <dbReference type="Pfam" id="PF00391"/>
    </source>
</evidence>
<keyword evidence="9 15" id="KW-0547">Nucleotide-binding</keyword>
<comment type="function">
    <text evidence="2 15">Catalyzes the phosphorylation of pyruvate to phosphoenolpyruvate.</text>
</comment>
<evidence type="ECO:0000259" key="18">
    <source>
        <dbReference type="Pfam" id="PF02896"/>
    </source>
</evidence>
<dbReference type="NCBIfam" id="TIGR01418">
    <property type="entry name" value="PEP_synth"/>
    <property type="match status" value="1"/>
</dbReference>
<evidence type="ECO:0000256" key="4">
    <source>
        <dbReference type="ARBA" id="ARBA00007837"/>
    </source>
</evidence>
<feature type="domain" description="PEP-utilising enzyme mobile" evidence="16">
    <location>
        <begin position="393"/>
        <end position="461"/>
    </location>
</feature>
<evidence type="ECO:0000256" key="7">
    <source>
        <dbReference type="ARBA" id="ARBA00022679"/>
    </source>
</evidence>
<dbReference type="RefSeq" id="WP_201430122.1">
    <property type="nucleotide sequence ID" value="NZ_JAEQBW010000001.1"/>
</dbReference>
<dbReference type="Pfam" id="PF02896">
    <property type="entry name" value="PEP-utilizers_C"/>
    <property type="match status" value="1"/>
</dbReference>
<dbReference type="Pfam" id="PF00391">
    <property type="entry name" value="PEP-utilizers"/>
    <property type="match status" value="1"/>
</dbReference>
<keyword evidence="11 15" id="KW-0067">ATP-binding</keyword>
<evidence type="ECO:0000256" key="8">
    <source>
        <dbReference type="ARBA" id="ARBA00022723"/>
    </source>
</evidence>
<dbReference type="InterPro" id="IPR015813">
    <property type="entry name" value="Pyrv/PenolPyrv_kinase-like_dom"/>
</dbReference>
<dbReference type="EMBL" id="JAEQBW010000001">
    <property type="protein sequence ID" value="MBK6264462.1"/>
    <property type="molecule type" value="Genomic_DNA"/>
</dbReference>
<dbReference type="PIRSF" id="PIRSF000854">
    <property type="entry name" value="PEP_synthase"/>
    <property type="match status" value="1"/>
</dbReference>
<dbReference type="GO" id="GO:0005524">
    <property type="term" value="F:ATP binding"/>
    <property type="evidence" value="ECO:0007669"/>
    <property type="project" value="UniProtKB-KW"/>
</dbReference>
<comment type="caution">
    <text evidence="19">The sequence shown here is derived from an EMBL/GenBank/DDBJ whole genome shotgun (WGS) entry which is preliminary data.</text>
</comment>
<gene>
    <name evidence="19" type="primary">ppsA</name>
    <name evidence="19" type="ORF">JKA74_05385</name>
</gene>
<evidence type="ECO:0000256" key="14">
    <source>
        <dbReference type="ARBA" id="ARBA00047700"/>
    </source>
</evidence>
<dbReference type="InterPro" id="IPR040442">
    <property type="entry name" value="Pyrv_kinase-like_dom_sf"/>
</dbReference>
<dbReference type="SUPFAM" id="SSF51621">
    <property type="entry name" value="Phosphoenolpyruvate/pyruvate domain"/>
    <property type="match status" value="1"/>
</dbReference>
<comment type="catalytic activity">
    <reaction evidence="14 15">
        <text>pyruvate + ATP + H2O = phosphoenolpyruvate + AMP + phosphate + 2 H(+)</text>
        <dbReference type="Rhea" id="RHEA:11364"/>
        <dbReference type="ChEBI" id="CHEBI:15361"/>
        <dbReference type="ChEBI" id="CHEBI:15377"/>
        <dbReference type="ChEBI" id="CHEBI:15378"/>
        <dbReference type="ChEBI" id="CHEBI:30616"/>
        <dbReference type="ChEBI" id="CHEBI:43474"/>
        <dbReference type="ChEBI" id="CHEBI:58702"/>
        <dbReference type="ChEBI" id="CHEBI:456215"/>
        <dbReference type="EC" id="2.7.9.2"/>
    </reaction>
</comment>
<dbReference type="NCBIfam" id="NF005057">
    <property type="entry name" value="PRK06464.1"/>
    <property type="match status" value="1"/>
</dbReference>
<evidence type="ECO:0000256" key="5">
    <source>
        <dbReference type="ARBA" id="ARBA00011996"/>
    </source>
</evidence>
<dbReference type="SUPFAM" id="SSF56059">
    <property type="entry name" value="Glutathione synthetase ATP-binding domain-like"/>
    <property type="match status" value="1"/>
</dbReference>
<comment type="cofactor">
    <cofactor evidence="1 15">
        <name>Mg(2+)</name>
        <dbReference type="ChEBI" id="CHEBI:18420"/>
    </cofactor>
</comment>
<dbReference type="InterPro" id="IPR008279">
    <property type="entry name" value="PEP-util_enz_mobile_dom"/>
</dbReference>
<dbReference type="PANTHER" id="PTHR43030">
    <property type="entry name" value="PHOSPHOENOLPYRUVATE SYNTHASE"/>
    <property type="match status" value="1"/>
</dbReference>
<evidence type="ECO:0000256" key="2">
    <source>
        <dbReference type="ARBA" id="ARBA00002988"/>
    </source>
</evidence>
<evidence type="ECO:0000256" key="13">
    <source>
        <dbReference type="ARBA" id="ARBA00033470"/>
    </source>
</evidence>
<keyword evidence="8 15" id="KW-0479">Metal-binding</keyword>
<dbReference type="InterPro" id="IPR006319">
    <property type="entry name" value="PEP_synth"/>
</dbReference>
<dbReference type="GO" id="GO:0046872">
    <property type="term" value="F:metal ion binding"/>
    <property type="evidence" value="ECO:0007669"/>
    <property type="project" value="UniProtKB-KW"/>
</dbReference>
<dbReference type="Gene3D" id="3.50.30.10">
    <property type="entry name" value="Phosphohistidine domain"/>
    <property type="match status" value="1"/>
</dbReference>
<protein>
    <recommendedName>
        <fullName evidence="6 15">Phosphoenolpyruvate synthase</fullName>
        <shortName evidence="15">PEP synthase</shortName>
        <ecNumber evidence="5 15">2.7.9.2</ecNumber>
    </recommendedName>
    <alternativeName>
        <fullName evidence="13 15">Pyruvate, water dikinase</fullName>
    </alternativeName>
</protein>
<dbReference type="EC" id="2.7.9.2" evidence="5 15"/>
<dbReference type="FunFam" id="3.30.1490.20:FF:000010">
    <property type="entry name" value="Phosphoenolpyruvate synthase"/>
    <property type="match status" value="1"/>
</dbReference>
<evidence type="ECO:0000256" key="9">
    <source>
        <dbReference type="ARBA" id="ARBA00022741"/>
    </source>
</evidence>
<feature type="domain" description="PEP-utilising enzyme C-terminal" evidence="18">
    <location>
        <begin position="488"/>
        <end position="791"/>
    </location>
</feature>
<dbReference type="SUPFAM" id="SSF52009">
    <property type="entry name" value="Phosphohistidine domain"/>
    <property type="match status" value="1"/>
</dbReference>
<dbReference type="InterPro" id="IPR013815">
    <property type="entry name" value="ATP_grasp_subdomain_1"/>
</dbReference>
<dbReference type="Gene3D" id="3.30.1490.20">
    <property type="entry name" value="ATP-grasp fold, A domain"/>
    <property type="match status" value="1"/>
</dbReference>
<dbReference type="Gene3D" id="3.20.20.60">
    <property type="entry name" value="Phosphoenolpyruvate-binding domains"/>
    <property type="match status" value="1"/>
</dbReference>
<sequence length="807" mass="89933">MHNYKYISLFKNVSLDDVNKVGSKNASLGELYNKLAPKGINIPDGFVITTDAYWAFLDSDNIRNKLNQILNKLDRKEFSNLNIIGNACRTLIMNVPLPESLSDEIIAASKHLNSKYRSDIQLAVRSSAAFKNLPYASFAGQQESYLNIESEEELLHACIACYASLFTNRAIKYREENNFNHLEVGLSIGVQKMVRSDKACAGIAFTFDPETGFNDVVTIRGSWGLGENVVKGNITADEFILYKPALKSNKKAILSKYLGAKQKTMTYVIPTKESALSLETKTINLNTDKEKQEQYVLTHTEIEKLGNWSAQIEEHYQSAMDIEWAKDGVDDEIYIVQARPTTRYIEEPKVTHFSDYKLLKEGNILIEGIKVGNKIISGKARILKSPAEIDLLQAGEILVTHHTNPDWDPVLRKALAIITDRGGITSHAAIIANETGSVAVVSTGNATNVIEDGQEITVSAASAKKGVVYEGLLEWNAKEIVLSDVKLPRTKVMLMLSDPSQAFKLSFLPNKGVGLLRLEFIFANSIKIHPMALVNFKSIKNLEVKQQIEELTTQFENKEAYFIEKLSQSVATIAAAFYPKEVLVRMSDFKTNEYANMIGGKQFEPKEENPMLGWRGASRYYSEGYKEAFRLECEAMKLVRDEMGFTNVKLMIPFCRTPKEAGKVLKIMEEYGLKQGENALEIYLMAEVPSNVILAEEFAQLFDGFSIGSNDLTQLSLGVERDSVVLSDLFDAENEAIKRSIKDLINKAHDSSILVGLCGQAAGDSSEFADLLIRLGIDSITFSPDNIIKGIETINRVESYLKQGVKS</sequence>
<dbReference type="AlphaFoldDB" id="A0A935C7N3"/>
<evidence type="ECO:0000256" key="10">
    <source>
        <dbReference type="ARBA" id="ARBA00022777"/>
    </source>
</evidence>